<dbReference type="EMBL" id="BOPH01000108">
    <property type="protein sequence ID" value="GIJ73086.1"/>
    <property type="molecule type" value="Genomic_DNA"/>
</dbReference>
<accession>A0A8J4A5D8</accession>
<feature type="region of interest" description="Disordered" evidence="1">
    <location>
        <begin position="1"/>
        <end position="32"/>
    </location>
</feature>
<proteinExistence type="predicted"/>
<protein>
    <submittedName>
        <fullName evidence="2">Uncharacterized protein</fullName>
    </submittedName>
</protein>
<dbReference type="Proteomes" id="UP000635606">
    <property type="component" value="Unassembled WGS sequence"/>
</dbReference>
<evidence type="ECO:0000313" key="3">
    <source>
        <dbReference type="Proteomes" id="UP000635606"/>
    </source>
</evidence>
<feature type="compositionally biased region" description="Basic and acidic residues" evidence="1">
    <location>
        <begin position="18"/>
        <end position="29"/>
    </location>
</feature>
<keyword evidence="3" id="KW-1185">Reference proteome</keyword>
<evidence type="ECO:0000256" key="1">
    <source>
        <dbReference type="SAM" id="MobiDB-lite"/>
    </source>
</evidence>
<dbReference type="AlphaFoldDB" id="A0A8J4A5D8"/>
<organism evidence="2 3">
    <name type="scientific">Virgisporangium ochraceum</name>
    <dbReference type="NCBI Taxonomy" id="65505"/>
    <lineage>
        <taxon>Bacteria</taxon>
        <taxon>Bacillati</taxon>
        <taxon>Actinomycetota</taxon>
        <taxon>Actinomycetes</taxon>
        <taxon>Micromonosporales</taxon>
        <taxon>Micromonosporaceae</taxon>
        <taxon>Virgisporangium</taxon>
    </lineage>
</organism>
<gene>
    <name evidence="2" type="ORF">Voc01_080030</name>
</gene>
<name>A0A8J4A5D8_9ACTN</name>
<reference evidence="2" key="1">
    <citation type="submission" date="2021-01" db="EMBL/GenBank/DDBJ databases">
        <title>Whole genome shotgun sequence of Virgisporangium ochraceum NBRC 16418.</title>
        <authorList>
            <person name="Komaki H."/>
            <person name="Tamura T."/>
        </authorList>
    </citation>
    <scope>NUCLEOTIDE SEQUENCE</scope>
    <source>
        <strain evidence="2">NBRC 16418</strain>
    </source>
</reference>
<sequence>MSYPGASVTDESSSVARSYDRERDAKEEITMTGTTSTVLTAARAEALFTSQLPTGSRPSLALLETAIRVAVRAHGVRGCAGRVATEYGDHPELAMPRMRWARDVVEQVYLAHRSRPVRPTGGWALVA</sequence>
<evidence type="ECO:0000313" key="2">
    <source>
        <dbReference type="EMBL" id="GIJ73086.1"/>
    </source>
</evidence>
<comment type="caution">
    <text evidence="2">The sequence shown here is derived from an EMBL/GenBank/DDBJ whole genome shotgun (WGS) entry which is preliminary data.</text>
</comment>